<accession>A0A8J2LMH4</accession>
<name>A0A8J2LMH4_9HEXA</name>
<gene>
    <name evidence="1" type="ORF">AFUS01_LOCUS36027</name>
</gene>
<dbReference type="EMBL" id="CAJVCH010538021">
    <property type="protein sequence ID" value="CAG7825949.1"/>
    <property type="molecule type" value="Genomic_DNA"/>
</dbReference>
<organism evidence="1 2">
    <name type="scientific">Allacma fusca</name>
    <dbReference type="NCBI Taxonomy" id="39272"/>
    <lineage>
        <taxon>Eukaryota</taxon>
        <taxon>Metazoa</taxon>
        <taxon>Ecdysozoa</taxon>
        <taxon>Arthropoda</taxon>
        <taxon>Hexapoda</taxon>
        <taxon>Collembola</taxon>
        <taxon>Symphypleona</taxon>
        <taxon>Sminthuridae</taxon>
        <taxon>Allacma</taxon>
    </lineage>
</organism>
<evidence type="ECO:0000313" key="1">
    <source>
        <dbReference type="EMBL" id="CAG7825949.1"/>
    </source>
</evidence>
<comment type="caution">
    <text evidence="1">The sequence shown here is derived from an EMBL/GenBank/DDBJ whole genome shotgun (WGS) entry which is preliminary data.</text>
</comment>
<dbReference type="AlphaFoldDB" id="A0A8J2LMH4"/>
<dbReference type="Proteomes" id="UP000708208">
    <property type="component" value="Unassembled WGS sequence"/>
</dbReference>
<protein>
    <submittedName>
        <fullName evidence="1">Uncharacterized protein</fullName>
    </submittedName>
</protein>
<proteinExistence type="predicted"/>
<evidence type="ECO:0000313" key="2">
    <source>
        <dbReference type="Proteomes" id="UP000708208"/>
    </source>
</evidence>
<keyword evidence="2" id="KW-1185">Reference proteome</keyword>
<reference evidence="1" key="1">
    <citation type="submission" date="2021-06" db="EMBL/GenBank/DDBJ databases">
        <authorList>
            <person name="Hodson N. C."/>
            <person name="Mongue J. A."/>
            <person name="Jaron S. K."/>
        </authorList>
    </citation>
    <scope>NUCLEOTIDE SEQUENCE</scope>
</reference>
<sequence length="68" mass="7892">MPHLHAILNTRHKTPSMNEHSDSHLLYRKSHKLALLLLKYIGFKLSTQELQGLETAEVLSMYVCARNY</sequence>